<reference evidence="3" key="1">
    <citation type="journal article" date="2019" name="Int. J. Syst. Evol. Microbiol.">
        <title>The Global Catalogue of Microorganisms (GCM) 10K type strain sequencing project: providing services to taxonomists for standard genome sequencing and annotation.</title>
        <authorList>
            <consortium name="The Broad Institute Genomics Platform"/>
            <consortium name="The Broad Institute Genome Sequencing Center for Infectious Disease"/>
            <person name="Wu L."/>
            <person name="Ma J."/>
        </authorList>
    </citation>
    <scope>NUCLEOTIDE SEQUENCE [LARGE SCALE GENOMIC DNA]</scope>
    <source>
        <strain evidence="3">CGMCC 4.7304</strain>
    </source>
</reference>
<proteinExistence type="predicted"/>
<dbReference type="EMBL" id="JBHSPB010000010">
    <property type="protein sequence ID" value="MFC5722127.1"/>
    <property type="molecule type" value="Genomic_DNA"/>
</dbReference>
<dbReference type="InterPro" id="IPR027304">
    <property type="entry name" value="Trigger_fact/SurA_dom_sf"/>
</dbReference>
<dbReference type="PROSITE" id="PS51318">
    <property type="entry name" value="TAT"/>
    <property type="match status" value="1"/>
</dbReference>
<gene>
    <name evidence="2" type="ORF">ACFP1Z_18335</name>
</gene>
<feature type="signal peptide" evidence="1">
    <location>
        <begin position="1"/>
        <end position="23"/>
    </location>
</feature>
<feature type="chain" id="PRO_5046399789" evidence="1">
    <location>
        <begin position="24"/>
        <end position="208"/>
    </location>
</feature>
<evidence type="ECO:0000313" key="3">
    <source>
        <dbReference type="Proteomes" id="UP001596083"/>
    </source>
</evidence>
<dbReference type="PROSITE" id="PS51257">
    <property type="entry name" value="PROKAR_LIPOPROTEIN"/>
    <property type="match status" value="1"/>
</dbReference>
<name>A0ABW0Z126_9ACTN</name>
<protein>
    <submittedName>
        <fullName evidence="2">SurA N-terminal domain-containing protein</fullName>
    </submittedName>
</protein>
<accession>A0ABW0Z126</accession>
<dbReference type="Proteomes" id="UP001596083">
    <property type="component" value="Unassembled WGS sequence"/>
</dbReference>
<evidence type="ECO:0000256" key="1">
    <source>
        <dbReference type="SAM" id="SignalP"/>
    </source>
</evidence>
<evidence type="ECO:0000313" key="2">
    <source>
        <dbReference type="EMBL" id="MFC5722127.1"/>
    </source>
</evidence>
<comment type="caution">
    <text evidence="2">The sequence shown here is derived from an EMBL/GenBank/DDBJ whole genome shotgun (WGS) entry which is preliminary data.</text>
</comment>
<dbReference type="InterPro" id="IPR006311">
    <property type="entry name" value="TAT_signal"/>
</dbReference>
<dbReference type="SUPFAM" id="SSF109998">
    <property type="entry name" value="Triger factor/SurA peptide-binding domain-like"/>
    <property type="match status" value="1"/>
</dbReference>
<dbReference type="Pfam" id="PF13624">
    <property type="entry name" value="SurA_N_3"/>
    <property type="match status" value="1"/>
</dbReference>
<sequence>MNRRRTALAVTAALLAAAPVLTACGSTAHPGAAAVVGDERISVAQLQRQVADVRDAQQSSPQAEQLVAGSARLSQDTLVRLIQYRIVEQAGRDNGITVSRRELQDQRAAVERANGGAEAVRGRFLALGIAPDQIDRALAMQLTRAKLDARFGAVRTNEILVRTSESLHVDVNPRYGVWDPRRGTAQAAVEPWLRPSAPGPAAALDGPA</sequence>
<keyword evidence="1" id="KW-0732">Signal</keyword>
<organism evidence="2 3">
    <name type="scientific">Streptomyces gamaensis</name>
    <dbReference type="NCBI Taxonomy" id="1763542"/>
    <lineage>
        <taxon>Bacteria</taxon>
        <taxon>Bacillati</taxon>
        <taxon>Actinomycetota</taxon>
        <taxon>Actinomycetes</taxon>
        <taxon>Kitasatosporales</taxon>
        <taxon>Streptomycetaceae</taxon>
        <taxon>Streptomyces</taxon>
    </lineage>
</organism>
<dbReference type="RefSeq" id="WP_390317497.1">
    <property type="nucleotide sequence ID" value="NZ_JBHSPB010000010.1"/>
</dbReference>
<keyword evidence="3" id="KW-1185">Reference proteome</keyword>
<dbReference type="Gene3D" id="1.10.4030.10">
    <property type="entry name" value="Porin chaperone SurA, peptide-binding domain"/>
    <property type="match status" value="1"/>
</dbReference>